<evidence type="ECO:0000256" key="4">
    <source>
        <dbReference type="SAM" id="MobiDB-lite"/>
    </source>
</evidence>
<reference evidence="7" key="1">
    <citation type="submission" date="2015-10" db="EMBL/GenBank/DDBJ databases">
        <authorList>
            <person name="Devillers H."/>
        </authorList>
    </citation>
    <scope>NUCLEOTIDE SEQUENCE [LARGE SCALE GENOMIC DNA]</scope>
</reference>
<evidence type="ECO:0000259" key="5">
    <source>
        <dbReference type="SMART" id="SM00249"/>
    </source>
</evidence>
<dbReference type="GO" id="GO:0061188">
    <property type="term" value="P:negative regulation of rDNA heterochromatin formation"/>
    <property type="evidence" value="ECO:0007669"/>
    <property type="project" value="TreeGrafter"/>
</dbReference>
<dbReference type="SUPFAM" id="SSF57903">
    <property type="entry name" value="FYVE/PHD zinc finger"/>
    <property type="match status" value="1"/>
</dbReference>
<dbReference type="PANTHER" id="PTHR47793:SF1">
    <property type="entry name" value="HISTONE DEACETYLASE COMPLEX SUBUNIT CTI6"/>
    <property type="match status" value="1"/>
</dbReference>
<keyword evidence="1" id="KW-0479">Metal-binding</keyword>
<feature type="compositionally biased region" description="Acidic residues" evidence="4">
    <location>
        <begin position="237"/>
        <end position="246"/>
    </location>
</feature>
<feature type="compositionally biased region" description="Basic residues" evidence="4">
    <location>
        <begin position="273"/>
        <end position="287"/>
    </location>
</feature>
<feature type="region of interest" description="Disordered" evidence="4">
    <location>
        <begin position="101"/>
        <end position="317"/>
    </location>
</feature>
<dbReference type="AlphaFoldDB" id="A0A0P1KVF5"/>
<feature type="compositionally biased region" description="Basic and acidic residues" evidence="4">
    <location>
        <begin position="1"/>
        <end position="12"/>
    </location>
</feature>
<dbReference type="InterPro" id="IPR013083">
    <property type="entry name" value="Znf_RING/FYVE/PHD"/>
</dbReference>
<protein>
    <submittedName>
        <fullName evidence="6">LAQU0S08e04962g1_1</fullName>
    </submittedName>
</protein>
<gene>
    <name evidence="6" type="ORF">LAQU0_S08e04962g</name>
</gene>
<dbReference type="Proteomes" id="UP000236544">
    <property type="component" value="Unassembled WGS sequence"/>
</dbReference>
<dbReference type="PANTHER" id="PTHR47793">
    <property type="entry name" value="HISTONE DEACETYLASE COMPLEX SUBUNIT CTI6"/>
    <property type="match status" value="1"/>
</dbReference>
<feature type="compositionally biased region" description="Basic and acidic residues" evidence="4">
    <location>
        <begin position="206"/>
        <end position="220"/>
    </location>
</feature>
<proteinExistence type="predicted"/>
<dbReference type="FunFam" id="3.30.40.10:FF:000593">
    <property type="entry name" value="Cti6p"/>
    <property type="match status" value="1"/>
</dbReference>
<dbReference type="EMBL" id="LN890539">
    <property type="protein sequence ID" value="CUS23228.1"/>
    <property type="molecule type" value="Genomic_DNA"/>
</dbReference>
<dbReference type="Pfam" id="PF20826">
    <property type="entry name" value="PHD_5"/>
    <property type="match status" value="1"/>
</dbReference>
<dbReference type="InterPro" id="IPR053051">
    <property type="entry name" value="HDAC_complex_subunit"/>
</dbReference>
<dbReference type="InterPro" id="IPR011011">
    <property type="entry name" value="Znf_FYVE_PHD"/>
</dbReference>
<sequence>MTKIQDPAKQDDVAVPQEFKNEDVPKAEEEEEEEEGETRCVCGEVDPPDDSGLYIQCEECSVWQHGFCVGITEGEDSAPDKYWCEKCRPDLHHLYDTDLGEHRSAYQPVQQNKRQNRRLRREDVPSVESGVEDEEAVKSESSKSSLPAESLKPRKRHQRRKDSAGGSPTTIQGGRRDSNEDRRSLDRRRATSSAREEKQYQLMLEKALKESRRTSQHGDESDVPVLPDDALSKHEAEEEAVVETEASEPPKKRIKPNTPSGTPPTSSEDETRRRGKRGPQRKLKSRSNSRPSSSNDNNSNGSDIGINKPIKPRIPTQRTSINEMRRRVSAILEFISRTQVELSQDQIEKQQLTEFVENEDFIKKVDSIYSNYDESLRMMDDLTRKLLLWEKKYALDQ</sequence>
<dbReference type="OrthoDB" id="418595at2759"/>
<keyword evidence="3" id="KW-0862">Zinc</keyword>
<keyword evidence="2" id="KW-0863">Zinc-finger</keyword>
<feature type="domain" description="Zinc finger PHD-type" evidence="5">
    <location>
        <begin position="39"/>
        <end position="88"/>
    </location>
</feature>
<feature type="compositionally biased region" description="Low complexity" evidence="4">
    <location>
        <begin position="288"/>
        <end position="307"/>
    </location>
</feature>
<keyword evidence="7" id="KW-1185">Reference proteome</keyword>
<evidence type="ECO:0000313" key="6">
    <source>
        <dbReference type="EMBL" id="CUS23228.1"/>
    </source>
</evidence>
<dbReference type="GO" id="GO:0033698">
    <property type="term" value="C:Rpd3L complex"/>
    <property type="evidence" value="ECO:0007669"/>
    <property type="project" value="TreeGrafter"/>
</dbReference>
<dbReference type="InterPro" id="IPR019786">
    <property type="entry name" value="Zinc_finger_PHD-type_CS"/>
</dbReference>
<dbReference type="PROSITE" id="PS01359">
    <property type="entry name" value="ZF_PHD_1"/>
    <property type="match status" value="1"/>
</dbReference>
<feature type="compositionally biased region" description="Basic and acidic residues" evidence="4">
    <location>
        <begin position="174"/>
        <end position="199"/>
    </location>
</feature>
<dbReference type="GO" id="GO:0061186">
    <property type="term" value="P:negative regulation of silent mating-type cassette heterochromatin formation"/>
    <property type="evidence" value="ECO:0007669"/>
    <property type="project" value="TreeGrafter"/>
</dbReference>
<evidence type="ECO:0000313" key="7">
    <source>
        <dbReference type="Proteomes" id="UP000236544"/>
    </source>
</evidence>
<dbReference type="GO" id="GO:0008270">
    <property type="term" value="F:zinc ion binding"/>
    <property type="evidence" value="ECO:0007669"/>
    <property type="project" value="UniProtKB-KW"/>
</dbReference>
<dbReference type="SMART" id="SM00249">
    <property type="entry name" value="PHD"/>
    <property type="match status" value="1"/>
</dbReference>
<dbReference type="GO" id="GO:0070210">
    <property type="term" value="C:Rpd3L-Expanded complex"/>
    <property type="evidence" value="ECO:0007669"/>
    <property type="project" value="TreeGrafter"/>
</dbReference>
<feature type="region of interest" description="Disordered" evidence="4">
    <location>
        <begin position="1"/>
        <end position="46"/>
    </location>
</feature>
<evidence type="ECO:0000256" key="3">
    <source>
        <dbReference type="ARBA" id="ARBA00022833"/>
    </source>
</evidence>
<accession>A0A0P1KVF5</accession>
<evidence type="ECO:0000256" key="2">
    <source>
        <dbReference type="ARBA" id="ARBA00022771"/>
    </source>
</evidence>
<organism evidence="6 7">
    <name type="scientific">Lachancea quebecensis</name>
    <dbReference type="NCBI Taxonomy" id="1654605"/>
    <lineage>
        <taxon>Eukaryota</taxon>
        <taxon>Fungi</taxon>
        <taxon>Dikarya</taxon>
        <taxon>Ascomycota</taxon>
        <taxon>Saccharomycotina</taxon>
        <taxon>Saccharomycetes</taxon>
        <taxon>Saccharomycetales</taxon>
        <taxon>Saccharomycetaceae</taxon>
        <taxon>Lachancea</taxon>
    </lineage>
</organism>
<evidence type="ECO:0000256" key="1">
    <source>
        <dbReference type="ARBA" id="ARBA00022723"/>
    </source>
</evidence>
<name>A0A0P1KVF5_9SACH</name>
<dbReference type="InterPro" id="IPR001965">
    <property type="entry name" value="Znf_PHD"/>
</dbReference>
<dbReference type="Gene3D" id="3.30.40.10">
    <property type="entry name" value="Zinc/RING finger domain, C3HC4 (zinc finger)"/>
    <property type="match status" value="1"/>
</dbReference>